<dbReference type="InParanoid" id="K0YIA9"/>
<reference evidence="3 4" key="1">
    <citation type="submission" date="2012-08" db="EMBL/GenBank/DDBJ databases">
        <title>The Genome Sequence of Slackia piriformis YIT 12062.</title>
        <authorList>
            <consortium name="The Broad Institute Genome Sequencing Platform"/>
            <person name="Earl A."/>
            <person name="Ward D."/>
            <person name="Feldgarden M."/>
            <person name="Gevers D."/>
            <person name="Morotomi M."/>
            <person name="Walker B."/>
            <person name="Young S.K."/>
            <person name="Zeng Q."/>
            <person name="Gargeya S."/>
            <person name="Fitzgerald M."/>
            <person name="Haas B."/>
            <person name="Abouelleil A."/>
            <person name="Alvarado L."/>
            <person name="Arachchi H.M."/>
            <person name="Berlin A.M."/>
            <person name="Chapman S.B."/>
            <person name="Goldberg J."/>
            <person name="Griggs A."/>
            <person name="Gujja S."/>
            <person name="Hansen M."/>
            <person name="Howarth C."/>
            <person name="Imamovic A."/>
            <person name="Larimer J."/>
            <person name="McCowen C."/>
            <person name="Montmayeur A."/>
            <person name="Murphy C."/>
            <person name="Neiman D."/>
            <person name="Pearson M."/>
            <person name="Priest M."/>
            <person name="Roberts A."/>
            <person name="Saif S."/>
            <person name="Shea T."/>
            <person name="Sisk P."/>
            <person name="Sykes S."/>
            <person name="Wortman J."/>
            <person name="Nusbaum C."/>
            <person name="Birren B."/>
        </authorList>
    </citation>
    <scope>NUCLEOTIDE SEQUENCE [LARGE SCALE GENOMIC DNA]</scope>
    <source>
        <strain evidence="3 4">YIT 12062</strain>
    </source>
</reference>
<feature type="signal peptide" evidence="2">
    <location>
        <begin position="1"/>
        <end position="20"/>
    </location>
</feature>
<name>K0YIA9_9ACTN</name>
<evidence type="ECO:0000256" key="2">
    <source>
        <dbReference type="SAM" id="SignalP"/>
    </source>
</evidence>
<gene>
    <name evidence="3" type="ORF">HMPREF9451_01689</name>
</gene>
<dbReference type="Proteomes" id="UP000006069">
    <property type="component" value="Unassembled WGS sequence"/>
</dbReference>
<dbReference type="EMBL" id="ADMD01000009">
    <property type="protein sequence ID" value="EJZ83171.1"/>
    <property type="molecule type" value="Genomic_DNA"/>
</dbReference>
<evidence type="ECO:0000313" key="4">
    <source>
        <dbReference type="Proteomes" id="UP000006069"/>
    </source>
</evidence>
<dbReference type="AlphaFoldDB" id="K0YIA9"/>
<evidence type="ECO:0008006" key="5">
    <source>
        <dbReference type="Google" id="ProtNLM"/>
    </source>
</evidence>
<feature type="region of interest" description="Disordered" evidence="1">
    <location>
        <begin position="15"/>
        <end position="39"/>
    </location>
</feature>
<evidence type="ECO:0000256" key="1">
    <source>
        <dbReference type="SAM" id="MobiDB-lite"/>
    </source>
</evidence>
<dbReference type="eggNOG" id="ENOG5033TEB">
    <property type="taxonomic scope" value="Bacteria"/>
</dbReference>
<keyword evidence="2" id="KW-0732">Signal</keyword>
<proteinExistence type="predicted"/>
<feature type="compositionally biased region" description="Low complexity" evidence="1">
    <location>
        <begin position="15"/>
        <end position="24"/>
    </location>
</feature>
<organism evidence="3 4">
    <name type="scientific">Slackia piriformis YIT 12062</name>
    <dbReference type="NCBI Taxonomy" id="742818"/>
    <lineage>
        <taxon>Bacteria</taxon>
        <taxon>Bacillati</taxon>
        <taxon>Actinomycetota</taxon>
        <taxon>Coriobacteriia</taxon>
        <taxon>Eggerthellales</taxon>
        <taxon>Eggerthellaceae</taxon>
        <taxon>Slackia</taxon>
    </lineage>
</organism>
<dbReference type="PATRIC" id="fig|742818.3.peg.1776"/>
<dbReference type="HOGENOM" id="CLU_040280_0_0_11"/>
<keyword evidence="4" id="KW-1185">Reference proteome</keyword>
<evidence type="ECO:0000313" key="3">
    <source>
        <dbReference type="EMBL" id="EJZ83171.1"/>
    </source>
</evidence>
<accession>K0YIA9</accession>
<sequence>MAKGASSAAFKASHAATARAANASRPKMRQAPNALNEQVRIPLPEGKHTTLTRRQLIVGAAGIGALFAIGAGAQVATTAKEASSTVATLEVSEDAVVSLSDEGALSAIEGDAPLALSGEYKLPYGSLVWANSDSCAACLLPTEGADPLCQGAILNLSDGTLTTILEAPVSTERGFDICDIRCNEHGVVWTEANCLSGEWRIYQASASGTSIGSPVLVETGTSDYEIPYLCTAGNRAFWQVVPASSGNASAEDSLLKSASFGSSDVREDWRSKGRMGTAPYSTGDEVVITPRVDTTGVYYQMTLLDADSGSKKDELTLPTPMKPLDAGYVNGRFTFSFDASYQNQGGLSGIGTFAPIDRGGSSGSEWFCFDRNPTAAPAWSGSYFMVKSTRTVSGIDFAARTYFTLPCPDGCDDYGDFLASTGTHDVIVTYLGMPSDDDAHTLVRVWKA</sequence>
<comment type="caution">
    <text evidence="3">The sequence shown here is derived from an EMBL/GenBank/DDBJ whole genome shotgun (WGS) entry which is preliminary data.</text>
</comment>
<feature type="chain" id="PRO_5038681870" description="Tat (Twin-arginine translocation) pathway signal sequence" evidence="2">
    <location>
        <begin position="21"/>
        <end position="448"/>
    </location>
</feature>
<protein>
    <recommendedName>
        <fullName evidence="5">Tat (Twin-arginine translocation) pathway signal sequence</fullName>
    </recommendedName>
</protein>